<accession>A0ACC6V324</accession>
<dbReference type="EMBL" id="JZWT02000022">
    <property type="protein sequence ID" value="MFB6491134.1"/>
    <property type="molecule type" value="Genomic_DNA"/>
</dbReference>
<name>A0ACC6V324_9CREN</name>
<gene>
    <name evidence="1" type="ORF">TU35_007850</name>
</gene>
<evidence type="ECO:0000313" key="2">
    <source>
        <dbReference type="Proteomes" id="UP000033636"/>
    </source>
</evidence>
<reference evidence="1" key="1">
    <citation type="submission" date="2024-07" db="EMBL/GenBank/DDBJ databases">
        <title>Metagenome and Metagenome-Assembled Genomes of Archaea from a hot spring from the geothermal field of Los Azufres, Mexico.</title>
        <authorList>
            <person name="Marin-Paredes R."/>
            <person name="Martinez-Romero E."/>
            <person name="Servin-Garciduenas L.E."/>
        </authorList>
    </citation>
    <scope>NUCLEOTIDE SEQUENCE</scope>
</reference>
<organism evidence="1 2">
    <name type="scientific">Thermoproteus sp. AZ2</name>
    <dbReference type="NCBI Taxonomy" id="1609232"/>
    <lineage>
        <taxon>Archaea</taxon>
        <taxon>Thermoproteota</taxon>
        <taxon>Thermoprotei</taxon>
        <taxon>Thermoproteales</taxon>
        <taxon>Thermoproteaceae</taxon>
        <taxon>Thermoproteus</taxon>
    </lineage>
</organism>
<dbReference type="Proteomes" id="UP000033636">
    <property type="component" value="Unassembled WGS sequence"/>
</dbReference>
<sequence length="182" mass="20724">MSVDVAYLAIGELEKALSQYEDKLKGIEDTWRAFVEASQALKGAWDGDSARVRIRLDQIQGVVDELNRELEVLAAKRELGLISEEDYQRLSEDAKKKIAELEEKAKALRDKAMQIEARVKYVWARSLTKERLSKIDLVALEKRVEDMYSSGKIDQATYAKMKTEVAIMKAVWDMLNVVEPSV</sequence>
<evidence type="ECO:0000313" key="1">
    <source>
        <dbReference type="EMBL" id="MFB6491134.1"/>
    </source>
</evidence>
<comment type="caution">
    <text evidence="1">The sequence shown here is derived from an EMBL/GenBank/DDBJ whole genome shotgun (WGS) entry which is preliminary data.</text>
</comment>
<proteinExistence type="predicted"/>
<protein>
    <submittedName>
        <fullName evidence="1">Uncharacterized protein</fullName>
    </submittedName>
</protein>